<dbReference type="PANTHER" id="PTHR43364:SF4">
    <property type="entry name" value="NAD(P)-LINKED OXIDOREDUCTASE SUPERFAMILY PROTEIN"/>
    <property type="match status" value="1"/>
</dbReference>
<dbReference type="PANTHER" id="PTHR43364">
    <property type="entry name" value="NADH-SPECIFIC METHYLGLYOXAL REDUCTASE-RELATED"/>
    <property type="match status" value="1"/>
</dbReference>
<dbReference type="Proteomes" id="UP000192927">
    <property type="component" value="Unassembled WGS sequence"/>
</dbReference>
<dbReference type="Pfam" id="PF00248">
    <property type="entry name" value="Aldo_ket_red"/>
    <property type="match status" value="1"/>
</dbReference>
<keyword evidence="4" id="KW-1185">Reference proteome</keyword>
<dbReference type="InterPro" id="IPR050523">
    <property type="entry name" value="AKR_Detox_Biosynth"/>
</dbReference>
<organism evidence="3 4">
    <name type="scientific">Lasallia pustulata</name>
    <dbReference type="NCBI Taxonomy" id="136370"/>
    <lineage>
        <taxon>Eukaryota</taxon>
        <taxon>Fungi</taxon>
        <taxon>Dikarya</taxon>
        <taxon>Ascomycota</taxon>
        <taxon>Pezizomycotina</taxon>
        <taxon>Lecanoromycetes</taxon>
        <taxon>OSLEUM clade</taxon>
        <taxon>Umbilicariomycetidae</taxon>
        <taxon>Umbilicariales</taxon>
        <taxon>Umbilicariaceae</taxon>
        <taxon>Lasallia</taxon>
    </lineage>
</organism>
<evidence type="ECO:0000256" key="1">
    <source>
        <dbReference type="ARBA" id="ARBA00023002"/>
    </source>
</evidence>
<feature type="domain" description="NADP-dependent oxidoreductase" evidence="2">
    <location>
        <begin position="12"/>
        <end position="320"/>
    </location>
</feature>
<dbReference type="GO" id="GO:0016491">
    <property type="term" value="F:oxidoreductase activity"/>
    <property type="evidence" value="ECO:0007669"/>
    <property type="project" value="UniProtKB-KW"/>
</dbReference>
<protein>
    <submittedName>
        <fullName evidence="3">NADP-dependent oxidoreductase domain</fullName>
    </submittedName>
</protein>
<evidence type="ECO:0000313" key="4">
    <source>
        <dbReference type="Proteomes" id="UP000192927"/>
    </source>
</evidence>
<keyword evidence="1" id="KW-0560">Oxidoreductase</keyword>
<dbReference type="SUPFAM" id="SSF51430">
    <property type="entry name" value="NAD(P)-linked oxidoreductase"/>
    <property type="match status" value="1"/>
</dbReference>
<dbReference type="Gene3D" id="3.20.20.100">
    <property type="entry name" value="NADP-dependent oxidoreductase domain"/>
    <property type="match status" value="1"/>
</dbReference>
<dbReference type="AlphaFoldDB" id="A0A1W5CU71"/>
<dbReference type="InterPro" id="IPR036812">
    <property type="entry name" value="NAD(P)_OxRdtase_dom_sf"/>
</dbReference>
<reference evidence="4" key="1">
    <citation type="submission" date="2017-03" db="EMBL/GenBank/DDBJ databases">
        <authorList>
            <person name="Sharma R."/>
            <person name="Thines M."/>
        </authorList>
    </citation>
    <scope>NUCLEOTIDE SEQUENCE [LARGE SCALE GENOMIC DNA]</scope>
</reference>
<evidence type="ECO:0000259" key="2">
    <source>
        <dbReference type="Pfam" id="PF00248"/>
    </source>
</evidence>
<accession>A0A1W5CU71</accession>
<dbReference type="EMBL" id="FWEW01000275">
    <property type="protein sequence ID" value="SLM34371.1"/>
    <property type="molecule type" value="Genomic_DNA"/>
</dbReference>
<sequence>MAPVLTLTAYPKLVLGTASFGNAAAPQARFTTVEAATQLLQIFRDRGYTEIDTARAYPVGANGTSEQLLGNTRVGEWAVVSTKVTSWVPGSHDKMNIAKSIDGSLEALAMNKVSIEYLHSPERTTPFEETCEAMDRGFREGKFERFGISNYTAKEVEEIVLICQKNGWVKPSVYQGPYNAIARLNEDELLPLLRKYGISFYAYSPSAAGFFSENMKRDAGTKKGSRWDLQSLLGQKYTGDYFKEELFKSAARVRQEAKRAGLTGHEVALRWVAYHSQLSYEHGDALVIGASSTDQLIQNLDIVEAGPLPDAVAKMVDGIWSTVKPVAPSYHM</sequence>
<dbReference type="InterPro" id="IPR023210">
    <property type="entry name" value="NADP_OxRdtase_dom"/>
</dbReference>
<evidence type="ECO:0000313" key="3">
    <source>
        <dbReference type="EMBL" id="SLM34371.1"/>
    </source>
</evidence>
<name>A0A1W5CU71_9LECA</name>
<dbReference type="CDD" id="cd19075">
    <property type="entry name" value="AKR_AKR7A1-5"/>
    <property type="match status" value="1"/>
</dbReference>
<proteinExistence type="predicted"/>